<keyword evidence="2" id="KW-0802">TPR repeat</keyword>
<dbReference type="Gene3D" id="1.25.40.10">
    <property type="entry name" value="Tetratricopeptide repeat domain"/>
    <property type="match status" value="1"/>
</dbReference>
<keyword evidence="3" id="KW-0732">Signal</keyword>
<dbReference type="PANTHER" id="PTHR44858">
    <property type="entry name" value="TETRATRICOPEPTIDE REPEAT PROTEIN 6"/>
    <property type="match status" value="1"/>
</dbReference>
<dbReference type="AlphaFoldDB" id="A0A365U6U4"/>
<gene>
    <name evidence="4" type="ORF">DRV85_12880</name>
</gene>
<dbReference type="EMBL" id="QNTQ01000011">
    <property type="protein sequence ID" value="RBI84327.1"/>
    <property type="molecule type" value="Genomic_DNA"/>
</dbReference>
<comment type="caution">
    <text evidence="4">The sequence shown here is derived from an EMBL/GenBank/DDBJ whole genome shotgun (WGS) entry which is preliminary data.</text>
</comment>
<sequence>MRALIALVLLAGPALAECPPPPDHSEALSKLYDRMQAAPDPATAQPLNDRAWELYTDAPDEAAQAVLTRGMRMRESWDLLGALQAFDRLIDYCPDWAEGWNQRAFVHYLNQNFTAALDDLNAALERSPRHLGALSGKALTLTALGREAEAQAVLRAALALNPWLPERSLLKGEEL</sequence>
<name>A0A365U6U4_9RHOB</name>
<dbReference type="SMART" id="SM00028">
    <property type="entry name" value="TPR"/>
    <property type="match status" value="2"/>
</dbReference>
<dbReference type="InterPro" id="IPR019734">
    <property type="entry name" value="TPR_rpt"/>
</dbReference>
<dbReference type="SUPFAM" id="SSF48452">
    <property type="entry name" value="TPR-like"/>
    <property type="match status" value="1"/>
</dbReference>
<evidence type="ECO:0000256" key="2">
    <source>
        <dbReference type="ARBA" id="ARBA00022803"/>
    </source>
</evidence>
<keyword evidence="5" id="KW-1185">Reference proteome</keyword>
<accession>A0A365U6U4</accession>
<protein>
    <submittedName>
        <fullName evidence="4">Uncharacterized protein</fullName>
    </submittedName>
</protein>
<evidence type="ECO:0000313" key="4">
    <source>
        <dbReference type="EMBL" id="RBI84327.1"/>
    </source>
</evidence>
<feature type="signal peptide" evidence="3">
    <location>
        <begin position="1"/>
        <end position="16"/>
    </location>
</feature>
<feature type="chain" id="PRO_5016596251" evidence="3">
    <location>
        <begin position="17"/>
        <end position="175"/>
    </location>
</feature>
<dbReference type="OrthoDB" id="9815010at2"/>
<organism evidence="4 5">
    <name type="scientific">Rhodosalinus halophilus</name>
    <dbReference type="NCBI Taxonomy" id="2259333"/>
    <lineage>
        <taxon>Bacteria</taxon>
        <taxon>Pseudomonadati</taxon>
        <taxon>Pseudomonadota</taxon>
        <taxon>Alphaproteobacteria</taxon>
        <taxon>Rhodobacterales</taxon>
        <taxon>Paracoccaceae</taxon>
        <taxon>Rhodosalinus</taxon>
    </lineage>
</organism>
<evidence type="ECO:0000256" key="1">
    <source>
        <dbReference type="ARBA" id="ARBA00022737"/>
    </source>
</evidence>
<dbReference type="PANTHER" id="PTHR44858:SF1">
    <property type="entry name" value="UDP-N-ACETYLGLUCOSAMINE--PEPTIDE N-ACETYLGLUCOSAMINYLTRANSFERASE SPINDLY-RELATED"/>
    <property type="match status" value="1"/>
</dbReference>
<dbReference type="InterPro" id="IPR011990">
    <property type="entry name" value="TPR-like_helical_dom_sf"/>
</dbReference>
<reference evidence="4 5" key="1">
    <citation type="submission" date="2018-07" db="EMBL/GenBank/DDBJ databases">
        <title>Rhodosalinus sp. strain E84T genomic sequence and assembly.</title>
        <authorList>
            <person name="Liu Z.-W."/>
            <person name="Lu D.-C."/>
        </authorList>
    </citation>
    <scope>NUCLEOTIDE SEQUENCE [LARGE SCALE GENOMIC DNA]</scope>
    <source>
        <strain evidence="4 5">E84</strain>
    </source>
</reference>
<dbReference type="InterPro" id="IPR050498">
    <property type="entry name" value="Ycf3"/>
</dbReference>
<dbReference type="Proteomes" id="UP000253370">
    <property type="component" value="Unassembled WGS sequence"/>
</dbReference>
<evidence type="ECO:0000313" key="5">
    <source>
        <dbReference type="Proteomes" id="UP000253370"/>
    </source>
</evidence>
<keyword evidence="1" id="KW-0677">Repeat</keyword>
<proteinExistence type="predicted"/>
<evidence type="ECO:0000256" key="3">
    <source>
        <dbReference type="SAM" id="SignalP"/>
    </source>
</evidence>
<dbReference type="RefSeq" id="WP_113289883.1">
    <property type="nucleotide sequence ID" value="NZ_QNTQ01000011.1"/>
</dbReference>